<keyword evidence="4" id="KW-0378">Hydrolase</keyword>
<keyword evidence="3 6" id="KW-0732">Signal</keyword>
<feature type="chain" id="PRO_5047107021" evidence="6">
    <location>
        <begin position="19"/>
        <end position="344"/>
    </location>
</feature>
<organism evidence="8 9">
    <name type="scientific">Dokdonia genika</name>
    <dbReference type="NCBI Taxonomy" id="308113"/>
    <lineage>
        <taxon>Bacteria</taxon>
        <taxon>Pseudomonadati</taxon>
        <taxon>Bacteroidota</taxon>
        <taxon>Flavobacteriia</taxon>
        <taxon>Flavobacteriales</taxon>
        <taxon>Flavobacteriaceae</taxon>
        <taxon>Dokdonia</taxon>
    </lineage>
</organism>
<feature type="domain" description="Secretion system C-terminal sorting" evidence="7">
    <location>
        <begin position="276"/>
        <end position="342"/>
    </location>
</feature>
<feature type="signal peptide" evidence="6">
    <location>
        <begin position="1"/>
        <end position="18"/>
    </location>
</feature>
<evidence type="ECO:0000256" key="6">
    <source>
        <dbReference type="SAM" id="SignalP"/>
    </source>
</evidence>
<gene>
    <name evidence="8" type="ORF">ACFO5T_00160</name>
</gene>
<evidence type="ECO:0000256" key="5">
    <source>
        <dbReference type="SAM" id="MobiDB-lite"/>
    </source>
</evidence>
<name>A0ABV9L4L9_9FLAO</name>
<dbReference type="RefSeq" id="WP_380031001.1">
    <property type="nucleotide sequence ID" value="NZ_JBHSHB010000003.1"/>
</dbReference>
<reference evidence="9" key="1">
    <citation type="journal article" date="2019" name="Int. J. Syst. Evol. Microbiol.">
        <title>The Global Catalogue of Microorganisms (GCM) 10K type strain sequencing project: providing services to taxonomists for standard genome sequencing and annotation.</title>
        <authorList>
            <consortium name="The Broad Institute Genomics Platform"/>
            <consortium name="The Broad Institute Genome Sequencing Center for Infectious Disease"/>
            <person name="Wu L."/>
            <person name="Ma J."/>
        </authorList>
    </citation>
    <scope>NUCLEOTIDE SEQUENCE [LARGE SCALE GENOMIC DNA]</scope>
    <source>
        <strain evidence="9">CGMCC 4.7427</strain>
    </source>
</reference>
<dbReference type="NCBIfam" id="TIGR04183">
    <property type="entry name" value="Por_Secre_tail"/>
    <property type="match status" value="1"/>
</dbReference>
<dbReference type="InterPro" id="IPR026444">
    <property type="entry name" value="Secre_tail"/>
</dbReference>
<evidence type="ECO:0000256" key="2">
    <source>
        <dbReference type="ARBA" id="ARBA00022722"/>
    </source>
</evidence>
<evidence type="ECO:0000256" key="1">
    <source>
        <dbReference type="ARBA" id="ARBA00006429"/>
    </source>
</evidence>
<dbReference type="Pfam" id="PF04231">
    <property type="entry name" value="Endonuclease_1"/>
    <property type="match status" value="1"/>
</dbReference>
<keyword evidence="9" id="KW-1185">Reference proteome</keyword>
<accession>A0ABV9L4L9</accession>
<feature type="region of interest" description="Disordered" evidence="5">
    <location>
        <begin position="109"/>
        <end position="164"/>
    </location>
</feature>
<dbReference type="PANTHER" id="PTHR33607">
    <property type="entry name" value="ENDONUCLEASE-1"/>
    <property type="match status" value="1"/>
</dbReference>
<dbReference type="PANTHER" id="PTHR33607:SF2">
    <property type="entry name" value="ENDONUCLEASE-1"/>
    <property type="match status" value="1"/>
</dbReference>
<dbReference type="InterPro" id="IPR007346">
    <property type="entry name" value="Endonuclease-I"/>
</dbReference>
<dbReference type="Proteomes" id="UP001595878">
    <property type="component" value="Unassembled WGS sequence"/>
</dbReference>
<dbReference type="SUPFAM" id="SSF54060">
    <property type="entry name" value="His-Me finger endonucleases"/>
    <property type="match status" value="1"/>
</dbReference>
<evidence type="ECO:0000313" key="9">
    <source>
        <dbReference type="Proteomes" id="UP001595878"/>
    </source>
</evidence>
<evidence type="ECO:0000313" key="8">
    <source>
        <dbReference type="EMBL" id="MFC4688827.1"/>
    </source>
</evidence>
<evidence type="ECO:0000259" key="7">
    <source>
        <dbReference type="Pfam" id="PF18962"/>
    </source>
</evidence>
<evidence type="ECO:0000256" key="3">
    <source>
        <dbReference type="ARBA" id="ARBA00022729"/>
    </source>
</evidence>
<dbReference type="EMBL" id="JBHSHB010000003">
    <property type="protein sequence ID" value="MFC4688827.1"/>
    <property type="molecule type" value="Genomic_DNA"/>
</dbReference>
<evidence type="ECO:0000256" key="4">
    <source>
        <dbReference type="ARBA" id="ARBA00022801"/>
    </source>
</evidence>
<dbReference type="InterPro" id="IPR044925">
    <property type="entry name" value="His-Me_finger_sf"/>
</dbReference>
<proteinExistence type="inferred from homology"/>
<dbReference type="Gene3D" id="2.60.40.3080">
    <property type="match status" value="1"/>
</dbReference>
<sequence length="344" mass="38632">MKRYFSLLFLLLPFISIAQQSYYDDTAVYLTGTELLQELRLKLSVYNENYTYGDFRDTTKITDANPEDDSEVLLIYGFNDNDGNCTTDITRSNNDFGGDNCEYNREHTFPRSLANPPMGSASNSSNGIVADPHNLRPSDVQRNGNRGSKKFNDGTGNSGDVGSGDWYPGDEWKGDVARAMMYMYVRYGEQCLPSLVGQGPLQGDTQMLQLFLEWNVEDPVSDVEMQRNDPLEAEYGNRNPFIDNPILATNIWGGEPAEDFWGELSAPSSEFIEASIFPNPANTVVQVESNQDITSLKIYNLLGQVLYNETTSNHKRYKTLDVSNLSSGMYILQINDASKRLVIK</sequence>
<comment type="similarity">
    <text evidence="1">Belongs to the EndA/NucM nuclease family.</text>
</comment>
<keyword evidence="2" id="KW-0540">Nuclease</keyword>
<dbReference type="Pfam" id="PF18962">
    <property type="entry name" value="Por_Secre_tail"/>
    <property type="match status" value="1"/>
</dbReference>
<dbReference type="GO" id="GO:0004519">
    <property type="term" value="F:endonuclease activity"/>
    <property type="evidence" value="ECO:0007669"/>
    <property type="project" value="UniProtKB-KW"/>
</dbReference>
<protein>
    <submittedName>
        <fullName evidence="8">Endonuclease</fullName>
    </submittedName>
</protein>
<comment type="caution">
    <text evidence="8">The sequence shown here is derived from an EMBL/GenBank/DDBJ whole genome shotgun (WGS) entry which is preliminary data.</text>
</comment>
<keyword evidence="8" id="KW-0255">Endonuclease</keyword>